<dbReference type="OrthoDB" id="9801055at2"/>
<evidence type="ECO:0000256" key="4">
    <source>
        <dbReference type="ARBA" id="ARBA00022984"/>
    </source>
</evidence>
<dbReference type="eggNOG" id="COG0796">
    <property type="taxonomic scope" value="Bacteria"/>
</dbReference>
<feature type="binding site" evidence="7">
    <location>
        <begin position="198"/>
        <end position="199"/>
    </location>
    <ligand>
        <name>substrate</name>
    </ligand>
</feature>
<dbReference type="GO" id="GO:0008360">
    <property type="term" value="P:regulation of cell shape"/>
    <property type="evidence" value="ECO:0007669"/>
    <property type="project" value="UniProtKB-KW"/>
</dbReference>
<dbReference type="AlphaFoldDB" id="C5BTY1"/>
<dbReference type="PROSITE" id="PS00923">
    <property type="entry name" value="ASP_GLU_RACEMASE_1"/>
    <property type="match status" value="1"/>
</dbReference>
<dbReference type="Proteomes" id="UP000009080">
    <property type="component" value="Chromosome"/>
</dbReference>
<dbReference type="HAMAP" id="MF_00258">
    <property type="entry name" value="Glu_racemase"/>
    <property type="match status" value="1"/>
</dbReference>
<gene>
    <name evidence="7 8" type="primary">murI</name>
    <name evidence="8" type="ordered locus">TERTU_1629</name>
</gene>
<dbReference type="PANTHER" id="PTHR21198">
    <property type="entry name" value="GLUTAMATE RACEMASE"/>
    <property type="match status" value="1"/>
</dbReference>
<accession>C5BTY1</accession>
<keyword evidence="5 7" id="KW-0413">Isomerase</keyword>
<protein>
    <recommendedName>
        <fullName evidence="2 7">Glutamate racemase</fullName>
        <ecNumber evidence="2 7">5.1.1.3</ecNumber>
    </recommendedName>
</protein>
<proteinExistence type="inferred from homology"/>
<evidence type="ECO:0000256" key="1">
    <source>
        <dbReference type="ARBA" id="ARBA00001602"/>
    </source>
</evidence>
<dbReference type="RefSeq" id="WP_015816814.1">
    <property type="nucleotide sequence ID" value="NC_012997.1"/>
</dbReference>
<feature type="binding site" evidence="7">
    <location>
        <begin position="18"/>
        <end position="19"/>
    </location>
    <ligand>
        <name>substrate</name>
    </ligand>
</feature>
<evidence type="ECO:0000256" key="2">
    <source>
        <dbReference type="ARBA" id="ARBA00013090"/>
    </source>
</evidence>
<organism evidence="8 9">
    <name type="scientific">Teredinibacter turnerae (strain ATCC 39867 / T7901)</name>
    <dbReference type="NCBI Taxonomy" id="377629"/>
    <lineage>
        <taxon>Bacteria</taxon>
        <taxon>Pseudomonadati</taxon>
        <taxon>Pseudomonadota</taxon>
        <taxon>Gammaproteobacteria</taxon>
        <taxon>Cellvibrionales</taxon>
        <taxon>Cellvibrionaceae</taxon>
        <taxon>Teredinibacter</taxon>
    </lineage>
</organism>
<dbReference type="PROSITE" id="PS00924">
    <property type="entry name" value="ASP_GLU_RACEMASE_2"/>
    <property type="match status" value="1"/>
</dbReference>
<keyword evidence="4 7" id="KW-0573">Peptidoglycan synthesis</keyword>
<dbReference type="PANTHER" id="PTHR21198:SF2">
    <property type="entry name" value="GLUTAMATE RACEMASE"/>
    <property type="match status" value="1"/>
</dbReference>
<feature type="binding site" evidence="7">
    <location>
        <begin position="83"/>
        <end position="84"/>
    </location>
    <ligand>
        <name>substrate</name>
    </ligand>
</feature>
<feature type="active site" description="Proton donor/acceptor" evidence="7">
    <location>
        <position position="82"/>
    </location>
</feature>
<sequence>MPVKPTLASKNARILVLDSGAGGLTVAREILHRNPDVSMDYFADIAGFPYGTMPDDVLIRRLVSLVGNCLSQRQPDIVVLACNTASTLALRALRARYPTVEFVGVVPAIKPAASITRTGVIGLLATPATVNRDYTRQLIEDFAGNHEVVTHGSNPLVVCAEQLLQGTKPDTGILIEELGKLRTKSTAGSVDTIVLACTHFPLLLPYFKALPSCESISWVDSGSAIANRVHHLLQKLGQRDHSHSKITFIAAHSANDAPPYKTYASYLLQEALPQYDILHLPLI</sequence>
<name>C5BTY1_TERTT</name>
<dbReference type="KEGG" id="ttu:TERTU_1629"/>
<evidence type="ECO:0000256" key="6">
    <source>
        <dbReference type="ARBA" id="ARBA00023316"/>
    </source>
</evidence>
<keyword evidence="9" id="KW-1185">Reference proteome</keyword>
<evidence type="ECO:0000313" key="9">
    <source>
        <dbReference type="Proteomes" id="UP000009080"/>
    </source>
</evidence>
<feature type="binding site" evidence="7">
    <location>
        <begin position="50"/>
        <end position="51"/>
    </location>
    <ligand>
        <name>substrate</name>
    </ligand>
</feature>
<dbReference type="InterPro" id="IPR004391">
    <property type="entry name" value="Glu_race"/>
</dbReference>
<dbReference type="HOGENOM" id="CLU_052344_2_0_6"/>
<dbReference type="SUPFAM" id="SSF53681">
    <property type="entry name" value="Aspartate/glutamate racemase"/>
    <property type="match status" value="2"/>
</dbReference>
<evidence type="ECO:0000256" key="5">
    <source>
        <dbReference type="ARBA" id="ARBA00023235"/>
    </source>
</evidence>
<comment type="pathway">
    <text evidence="7">Cell wall biogenesis; peptidoglycan biosynthesis.</text>
</comment>
<dbReference type="EC" id="5.1.1.3" evidence="2 7"/>
<dbReference type="GO" id="GO:0009252">
    <property type="term" value="P:peptidoglycan biosynthetic process"/>
    <property type="evidence" value="ECO:0007669"/>
    <property type="project" value="UniProtKB-UniRule"/>
</dbReference>
<dbReference type="InterPro" id="IPR018187">
    <property type="entry name" value="Asp/Glu_racemase_AS_1"/>
</dbReference>
<comment type="catalytic activity">
    <reaction evidence="1 7">
        <text>L-glutamate = D-glutamate</text>
        <dbReference type="Rhea" id="RHEA:12813"/>
        <dbReference type="ChEBI" id="CHEBI:29985"/>
        <dbReference type="ChEBI" id="CHEBI:29986"/>
        <dbReference type="EC" id="5.1.1.3"/>
    </reaction>
</comment>
<keyword evidence="6 7" id="KW-0961">Cell wall biogenesis/degradation</keyword>
<comment type="function">
    <text evidence="7">Provides the (R)-glutamate required for cell wall biosynthesis.</text>
</comment>
<dbReference type="GO" id="GO:0008881">
    <property type="term" value="F:glutamate racemase activity"/>
    <property type="evidence" value="ECO:0007669"/>
    <property type="project" value="UniProtKB-UniRule"/>
</dbReference>
<comment type="similarity">
    <text evidence="7">Belongs to the aspartate/glutamate racemases family.</text>
</comment>
<dbReference type="Pfam" id="PF01177">
    <property type="entry name" value="Asp_Glu_race"/>
    <property type="match status" value="1"/>
</dbReference>
<evidence type="ECO:0000313" key="8">
    <source>
        <dbReference type="EMBL" id="ACR10702.1"/>
    </source>
</evidence>
<dbReference type="InterPro" id="IPR015942">
    <property type="entry name" value="Asp/Glu/hydantoin_racemase"/>
</dbReference>
<reference evidence="8 9" key="1">
    <citation type="journal article" date="2009" name="PLoS ONE">
        <title>The complete genome of Teredinibacter turnerae T7901: an intracellular endosymbiont of marine wood-boring bivalves (shipworms).</title>
        <authorList>
            <person name="Yang J.C."/>
            <person name="Madupu R."/>
            <person name="Durkin A.S."/>
            <person name="Ekborg N.A."/>
            <person name="Pedamallu C.S."/>
            <person name="Hostetler J.B."/>
            <person name="Radune D."/>
            <person name="Toms B.S."/>
            <person name="Henrissat B."/>
            <person name="Coutinho P.M."/>
            <person name="Schwarz S."/>
            <person name="Field L."/>
            <person name="Trindade-Silva A.E."/>
            <person name="Soares C.A.G."/>
            <person name="Elshahawi S."/>
            <person name="Hanora A."/>
            <person name="Schmidt E.W."/>
            <person name="Haygood M.G."/>
            <person name="Posfai J."/>
            <person name="Benner J."/>
            <person name="Madinger C."/>
            <person name="Nove J."/>
            <person name="Anton B."/>
            <person name="Chaudhary K."/>
            <person name="Foster J."/>
            <person name="Holman A."/>
            <person name="Kumar S."/>
            <person name="Lessard P.A."/>
            <person name="Luyten Y.A."/>
            <person name="Slatko B."/>
            <person name="Wood N."/>
            <person name="Wu B."/>
            <person name="Teplitski M."/>
            <person name="Mougous J.D."/>
            <person name="Ward N."/>
            <person name="Eisen J.A."/>
            <person name="Badger J.H."/>
            <person name="Distel D.L."/>
        </authorList>
    </citation>
    <scope>NUCLEOTIDE SEQUENCE [LARGE SCALE GENOMIC DNA]</scope>
    <source>
        <strain evidence="9">ATCC 39867 / T7901</strain>
    </source>
</reference>
<feature type="active site" description="Proton donor/acceptor" evidence="7">
    <location>
        <position position="197"/>
    </location>
</feature>
<keyword evidence="3 7" id="KW-0133">Cell shape</keyword>
<evidence type="ECO:0000256" key="3">
    <source>
        <dbReference type="ARBA" id="ARBA00022960"/>
    </source>
</evidence>
<dbReference type="STRING" id="377629.TERTU_1629"/>
<dbReference type="Gene3D" id="3.40.50.1860">
    <property type="match status" value="2"/>
</dbReference>
<dbReference type="InterPro" id="IPR033134">
    <property type="entry name" value="Asp/Glu_racemase_AS_2"/>
</dbReference>
<dbReference type="InterPro" id="IPR001920">
    <property type="entry name" value="Asp/Glu_race"/>
</dbReference>
<dbReference type="NCBIfam" id="TIGR00067">
    <property type="entry name" value="glut_race"/>
    <property type="match status" value="1"/>
</dbReference>
<dbReference type="UniPathway" id="UPA00219"/>
<dbReference type="EMBL" id="CP001614">
    <property type="protein sequence ID" value="ACR10702.1"/>
    <property type="molecule type" value="Genomic_DNA"/>
</dbReference>
<dbReference type="GO" id="GO:0071555">
    <property type="term" value="P:cell wall organization"/>
    <property type="evidence" value="ECO:0007669"/>
    <property type="project" value="UniProtKB-KW"/>
</dbReference>
<evidence type="ECO:0000256" key="7">
    <source>
        <dbReference type="HAMAP-Rule" id="MF_00258"/>
    </source>
</evidence>